<dbReference type="FunFam" id="3.90.79.10:FF:000009">
    <property type="entry name" value="Isopentenyl-diphosphate Delta-isomerase"/>
    <property type="match status" value="1"/>
</dbReference>
<evidence type="ECO:0000256" key="3">
    <source>
        <dbReference type="ARBA" id="ARBA00012057"/>
    </source>
</evidence>
<feature type="active site" evidence="10 11">
    <location>
        <position position="136"/>
    </location>
</feature>
<feature type="binding site" evidence="10">
    <location>
        <position position="107"/>
    </location>
    <ligand>
        <name>Mg(2+)</name>
        <dbReference type="ChEBI" id="CHEBI:18420"/>
    </ligand>
</feature>
<keyword evidence="9 10" id="KW-0413">Isomerase</keyword>
<evidence type="ECO:0000256" key="11">
    <source>
        <dbReference type="PIRSR" id="PIRSR018427-1"/>
    </source>
</evidence>
<feature type="binding site" evidence="10">
    <location>
        <position position="136"/>
    </location>
    <ligand>
        <name>Mn(2+)</name>
        <dbReference type="ChEBI" id="CHEBI:29035"/>
    </ligand>
</feature>
<feature type="binding site" evidence="10">
    <location>
        <position position="134"/>
    </location>
    <ligand>
        <name>Mn(2+)</name>
        <dbReference type="ChEBI" id="CHEBI:29035"/>
    </ligand>
</feature>
<evidence type="ECO:0000256" key="5">
    <source>
        <dbReference type="ARBA" id="ARBA00022723"/>
    </source>
</evidence>
<dbReference type="AlphaFoldDB" id="A0A4R9BV91"/>
<comment type="catalytic activity">
    <reaction evidence="10">
        <text>isopentenyl diphosphate = dimethylallyl diphosphate</text>
        <dbReference type="Rhea" id="RHEA:23284"/>
        <dbReference type="ChEBI" id="CHEBI:57623"/>
        <dbReference type="ChEBI" id="CHEBI:128769"/>
        <dbReference type="EC" id="5.3.3.2"/>
    </reaction>
</comment>
<reference evidence="13 14" key="1">
    <citation type="submission" date="2019-03" db="EMBL/GenBank/DDBJ databases">
        <title>Genomics of glacier-inhabiting Cryobacterium strains.</title>
        <authorList>
            <person name="Liu Q."/>
            <person name="Xin Y.-H."/>
        </authorList>
    </citation>
    <scope>NUCLEOTIDE SEQUENCE [LARGE SCALE GENOMIC DNA]</scope>
    <source>
        <strain evidence="13 14">Sr59</strain>
    </source>
</reference>
<dbReference type="GO" id="GO:0005737">
    <property type="term" value="C:cytoplasm"/>
    <property type="evidence" value="ECO:0007669"/>
    <property type="project" value="UniProtKB-SubCell"/>
</dbReference>
<dbReference type="Gene3D" id="3.90.79.10">
    <property type="entry name" value="Nucleoside Triphosphate Pyrophosphohydrolase"/>
    <property type="match status" value="1"/>
</dbReference>
<comment type="pathway">
    <text evidence="1 10">Isoprenoid biosynthesis; dimethylallyl diphosphate biosynthesis; dimethylallyl diphosphate from isopentenyl diphosphate: step 1/1.</text>
</comment>
<dbReference type="EC" id="5.3.3.2" evidence="3 10"/>
<dbReference type="SUPFAM" id="SSF55811">
    <property type="entry name" value="Nudix"/>
    <property type="match status" value="1"/>
</dbReference>
<dbReference type="InterPro" id="IPR000086">
    <property type="entry name" value="NUDIX_hydrolase_dom"/>
</dbReference>
<dbReference type="Proteomes" id="UP000298468">
    <property type="component" value="Unassembled WGS sequence"/>
</dbReference>
<protein>
    <recommendedName>
        <fullName evidence="3 10">Isopentenyl-diphosphate Delta-isomerase</fullName>
        <shortName evidence="10">IPP isomerase</shortName>
        <ecNumber evidence="3 10">5.3.3.2</ecNumber>
    </recommendedName>
    <alternativeName>
        <fullName evidence="10">IPP:DMAPP isomerase</fullName>
    </alternativeName>
    <alternativeName>
        <fullName evidence="10">Isopentenyl pyrophosphate isomerase</fullName>
    </alternativeName>
</protein>
<dbReference type="GO" id="GO:0050992">
    <property type="term" value="P:dimethylallyl diphosphate biosynthetic process"/>
    <property type="evidence" value="ECO:0007669"/>
    <property type="project" value="UniProtKB-UniRule"/>
</dbReference>
<evidence type="ECO:0000256" key="8">
    <source>
        <dbReference type="ARBA" id="ARBA00023229"/>
    </source>
</evidence>
<dbReference type="NCBIfam" id="TIGR02150">
    <property type="entry name" value="IPP_isom_1"/>
    <property type="match status" value="1"/>
</dbReference>
<organism evidence="13 14">
    <name type="scientific">Cryobacterium lactosi</name>
    <dbReference type="NCBI Taxonomy" id="1259202"/>
    <lineage>
        <taxon>Bacteria</taxon>
        <taxon>Bacillati</taxon>
        <taxon>Actinomycetota</taxon>
        <taxon>Actinomycetes</taxon>
        <taxon>Micrococcales</taxon>
        <taxon>Microbacteriaceae</taxon>
        <taxon>Cryobacterium</taxon>
    </lineage>
</organism>
<comment type="cofactor">
    <cofactor evidence="10">
        <name>Mn(2+)</name>
        <dbReference type="ChEBI" id="CHEBI:29035"/>
    </cofactor>
    <text evidence="10">Binds 1 Mn(2+) ion per subunit.</text>
</comment>
<evidence type="ECO:0000259" key="12">
    <source>
        <dbReference type="PROSITE" id="PS51462"/>
    </source>
</evidence>
<dbReference type="GO" id="GO:0008299">
    <property type="term" value="P:isoprenoid biosynthetic process"/>
    <property type="evidence" value="ECO:0007669"/>
    <property type="project" value="UniProtKB-UniRule"/>
</dbReference>
<evidence type="ECO:0000313" key="13">
    <source>
        <dbReference type="EMBL" id="TFD91634.1"/>
    </source>
</evidence>
<dbReference type="InterPro" id="IPR011876">
    <property type="entry name" value="IsopentenylPP_isomerase_typ1"/>
</dbReference>
<dbReference type="InterPro" id="IPR015797">
    <property type="entry name" value="NUDIX_hydrolase-like_dom_sf"/>
</dbReference>
<feature type="binding site" evidence="10">
    <location>
        <position position="89"/>
    </location>
    <ligand>
        <name>Mn(2+)</name>
        <dbReference type="ChEBI" id="CHEBI:29035"/>
    </ligand>
</feature>
<dbReference type="PROSITE" id="PS51462">
    <property type="entry name" value="NUDIX"/>
    <property type="match status" value="1"/>
</dbReference>
<sequence>MHTAESTIERAGDQQTGGSGFVDDLVVLLDQNGREIGTAPKSSVHGADTSLHLAFSCYVFNDRGEVLITRRALTKKTWPGVWTNSFCGHPAPAETLPDAVRRRADFELGLAVTGIDLALPLFRYRATDSSGIVENEVCPVYLAVATGDPVPNPDEVMEFTWTDPETLRGSVLASPFAFSPWMVLQMRELETFRA</sequence>
<keyword evidence="6 10" id="KW-0460">Magnesium</keyword>
<dbReference type="EMBL" id="SOHM01000015">
    <property type="protein sequence ID" value="TFD91634.1"/>
    <property type="molecule type" value="Genomic_DNA"/>
</dbReference>
<name>A0A4R9BV91_9MICO</name>
<evidence type="ECO:0000256" key="4">
    <source>
        <dbReference type="ARBA" id="ARBA00022490"/>
    </source>
</evidence>
<feature type="binding site" evidence="10">
    <location>
        <position position="52"/>
    </location>
    <ligand>
        <name>Mn(2+)</name>
        <dbReference type="ChEBI" id="CHEBI:29035"/>
    </ligand>
</feature>
<feature type="domain" description="Nudix hydrolase" evidence="12">
    <location>
        <begin position="50"/>
        <end position="184"/>
    </location>
</feature>
<dbReference type="PANTHER" id="PTHR10885">
    <property type="entry name" value="ISOPENTENYL-DIPHOSPHATE DELTA-ISOMERASE"/>
    <property type="match status" value="1"/>
</dbReference>
<feature type="binding site" evidence="10">
    <location>
        <position position="45"/>
    </location>
    <ligand>
        <name>Mn(2+)</name>
        <dbReference type="ChEBI" id="CHEBI:29035"/>
    </ligand>
</feature>
<dbReference type="InterPro" id="IPR056375">
    <property type="entry name" value="Idi_bact"/>
</dbReference>
<dbReference type="OrthoDB" id="9809458at2"/>
<keyword evidence="5 10" id="KW-0479">Metal-binding</keyword>
<proteinExistence type="inferred from homology"/>
<dbReference type="HAMAP" id="MF_00202">
    <property type="entry name" value="Idi"/>
    <property type="match status" value="1"/>
</dbReference>
<keyword evidence="4 10" id="KW-0963">Cytoplasm</keyword>
<dbReference type="UniPathway" id="UPA00059">
    <property type="reaction ID" value="UER00104"/>
</dbReference>
<comment type="function">
    <text evidence="10">Catalyzes the 1,3-allylic rearrangement of the homoallylic substrate isopentenyl (IPP) to its highly electrophilic allylic isomer, dimethylallyl diphosphate (DMAPP).</text>
</comment>
<comment type="subcellular location">
    <subcellularLocation>
        <location evidence="10">Cytoplasm</location>
    </subcellularLocation>
</comment>
<evidence type="ECO:0000256" key="2">
    <source>
        <dbReference type="ARBA" id="ARBA00007579"/>
    </source>
</evidence>
<dbReference type="CDD" id="cd02885">
    <property type="entry name" value="NUDIX_IPP_Isomerase"/>
    <property type="match status" value="1"/>
</dbReference>
<evidence type="ECO:0000256" key="9">
    <source>
        <dbReference type="ARBA" id="ARBA00023235"/>
    </source>
</evidence>
<comment type="similarity">
    <text evidence="2 10">Belongs to the IPP isomerase type 1 family.</text>
</comment>
<evidence type="ECO:0000256" key="10">
    <source>
        <dbReference type="HAMAP-Rule" id="MF_00202"/>
    </source>
</evidence>
<feature type="active site" evidence="10 11">
    <location>
        <position position="87"/>
    </location>
</feature>
<dbReference type="GO" id="GO:0004452">
    <property type="term" value="F:isopentenyl-diphosphate delta-isomerase activity"/>
    <property type="evidence" value="ECO:0007669"/>
    <property type="project" value="UniProtKB-UniRule"/>
</dbReference>
<keyword evidence="7 10" id="KW-0464">Manganese</keyword>
<evidence type="ECO:0000313" key="14">
    <source>
        <dbReference type="Proteomes" id="UP000298468"/>
    </source>
</evidence>
<dbReference type="PANTHER" id="PTHR10885:SF0">
    <property type="entry name" value="ISOPENTENYL-DIPHOSPHATE DELTA-ISOMERASE"/>
    <property type="match status" value="1"/>
</dbReference>
<accession>A0A4R9BV91</accession>
<keyword evidence="14" id="KW-1185">Reference proteome</keyword>
<dbReference type="PIRSF" id="PIRSF018427">
    <property type="entry name" value="Isopntndiph_ism"/>
    <property type="match status" value="1"/>
</dbReference>
<keyword evidence="8 10" id="KW-0414">Isoprene biosynthesis</keyword>
<evidence type="ECO:0000256" key="1">
    <source>
        <dbReference type="ARBA" id="ARBA00004826"/>
    </source>
</evidence>
<dbReference type="Pfam" id="PF00293">
    <property type="entry name" value="NUDIX"/>
    <property type="match status" value="1"/>
</dbReference>
<dbReference type="GO" id="GO:0046872">
    <property type="term" value="F:metal ion binding"/>
    <property type="evidence" value="ECO:0007669"/>
    <property type="project" value="UniProtKB-KW"/>
</dbReference>
<comment type="caution">
    <text evidence="13">The sequence shown here is derived from an EMBL/GenBank/DDBJ whole genome shotgun (WGS) entry which is preliminary data.</text>
</comment>
<evidence type="ECO:0000256" key="6">
    <source>
        <dbReference type="ARBA" id="ARBA00022842"/>
    </source>
</evidence>
<evidence type="ECO:0000256" key="7">
    <source>
        <dbReference type="ARBA" id="ARBA00023211"/>
    </source>
</evidence>
<comment type="cofactor">
    <cofactor evidence="10">
        <name>Mg(2+)</name>
        <dbReference type="ChEBI" id="CHEBI:18420"/>
    </cofactor>
    <text evidence="10">Binds 1 Mg(2+) ion per subunit. The magnesium ion binds only when substrate is bound.</text>
</comment>
<dbReference type="NCBIfam" id="NF002995">
    <property type="entry name" value="PRK03759.1"/>
    <property type="match status" value="1"/>
</dbReference>
<gene>
    <name evidence="10" type="primary">idi</name>
    <name evidence="13" type="ORF">E3T61_07910</name>
</gene>